<dbReference type="EMBL" id="MFYX01000107">
    <property type="protein sequence ID" value="OGK02492.1"/>
    <property type="molecule type" value="Genomic_DNA"/>
</dbReference>
<sequence length="72" mass="7978">MNTRIEATKQAEVDEFIGLLVNASANPDKVMALVQRQYGLSREAILEKIDKAQQVKGAADLEKVRSFISNTD</sequence>
<proteinExistence type="predicted"/>
<comment type="caution">
    <text evidence="1">The sequence shown here is derived from an EMBL/GenBank/DDBJ whole genome shotgun (WGS) entry which is preliminary data.</text>
</comment>
<reference evidence="1 2" key="1">
    <citation type="journal article" date="2016" name="Nat. Commun.">
        <title>Thousands of microbial genomes shed light on interconnected biogeochemical processes in an aquifer system.</title>
        <authorList>
            <person name="Anantharaman K."/>
            <person name="Brown C.T."/>
            <person name="Hug L.A."/>
            <person name="Sharon I."/>
            <person name="Castelle C.J."/>
            <person name="Probst A.J."/>
            <person name="Thomas B.C."/>
            <person name="Singh A."/>
            <person name="Wilkins M.J."/>
            <person name="Karaoz U."/>
            <person name="Brodie E.L."/>
            <person name="Williams K.H."/>
            <person name="Hubbard S.S."/>
            <person name="Banfield J.F."/>
        </authorList>
    </citation>
    <scope>NUCLEOTIDE SEQUENCE [LARGE SCALE GENOMIC DNA]</scope>
</reference>
<organism evidence="1 2">
    <name type="scientific">Candidatus Raymondbacteria bacterium RIFOXYD12_FULL_49_13</name>
    <dbReference type="NCBI Taxonomy" id="1817890"/>
    <lineage>
        <taxon>Bacteria</taxon>
        <taxon>Raymondiibacteriota</taxon>
    </lineage>
</organism>
<name>A0A1F7F7F2_UNCRA</name>
<evidence type="ECO:0000313" key="2">
    <source>
        <dbReference type="Proteomes" id="UP000179243"/>
    </source>
</evidence>
<protein>
    <submittedName>
        <fullName evidence="1">Uncharacterized protein</fullName>
    </submittedName>
</protein>
<accession>A0A1F7F7F2</accession>
<dbReference type="AlphaFoldDB" id="A0A1F7F7F2"/>
<gene>
    <name evidence="1" type="ORF">A2519_12185</name>
</gene>
<evidence type="ECO:0000313" key="1">
    <source>
        <dbReference type="EMBL" id="OGK02492.1"/>
    </source>
</evidence>
<dbReference type="Proteomes" id="UP000179243">
    <property type="component" value="Unassembled WGS sequence"/>
</dbReference>